<proteinExistence type="predicted"/>
<dbReference type="GO" id="GO:0008270">
    <property type="term" value="F:zinc ion binding"/>
    <property type="evidence" value="ECO:0007669"/>
    <property type="project" value="InterPro"/>
</dbReference>
<sequence>MSSPTGRGMSRHRKVAVLSKENSDAWFKQMRDWLEGEGLFWVIETATPDSSAETILQGSTPDAEKASLEDPPPGVTSSLPTFRRLDAKTRYTIRLSLNEFDLERVEEAKTAREIWLSLQKKYKAKLPSAGRQYLEEYVTYKMDSSTTIERAWEELSKLGRKVVEQDPSLKALNSTNQRLARLPSALPAEYSSYRATLDARRDVDTEEALEILMEAEHSIHPEMGMFAKRPTSGHKPQRPRSPLQKEGQDCYLCRGHGHYLKSCPYTKVAVQAASEKRKAETSSRRSSDKVESKISQLEKTIDSLQKKLKEVESRQKSKKAYVAGTVESESSSDEGKHQSEEECQEETATFCKENVSTTSADT</sequence>
<dbReference type="InterPro" id="IPR036875">
    <property type="entry name" value="Znf_CCHC_sf"/>
</dbReference>
<feature type="region of interest" description="Disordered" evidence="1">
    <location>
        <begin position="275"/>
        <end position="294"/>
    </location>
</feature>
<accession>A0A8H7JBM0</accession>
<evidence type="ECO:0000313" key="2">
    <source>
        <dbReference type="EMBL" id="KAF9699356.1"/>
    </source>
</evidence>
<protein>
    <recommendedName>
        <fullName evidence="4">CCHC-type domain-containing protein</fullName>
    </recommendedName>
</protein>
<feature type="compositionally biased region" description="Polar residues" evidence="1">
    <location>
        <begin position="51"/>
        <end position="60"/>
    </location>
</feature>
<dbReference type="SUPFAM" id="SSF57756">
    <property type="entry name" value="Retrovirus zinc finger-like domains"/>
    <property type="match status" value="1"/>
</dbReference>
<name>A0A8H7JBM0_9PLEO</name>
<feature type="region of interest" description="Disordered" evidence="1">
    <location>
        <begin position="51"/>
        <end position="79"/>
    </location>
</feature>
<dbReference type="EMBL" id="RZGK01000004">
    <property type="protein sequence ID" value="KAF9699356.1"/>
    <property type="molecule type" value="Genomic_DNA"/>
</dbReference>
<organism evidence="2 3">
    <name type="scientific">Ascochyta lentis</name>
    <dbReference type="NCBI Taxonomy" id="205686"/>
    <lineage>
        <taxon>Eukaryota</taxon>
        <taxon>Fungi</taxon>
        <taxon>Dikarya</taxon>
        <taxon>Ascomycota</taxon>
        <taxon>Pezizomycotina</taxon>
        <taxon>Dothideomycetes</taxon>
        <taxon>Pleosporomycetidae</taxon>
        <taxon>Pleosporales</taxon>
        <taxon>Pleosporineae</taxon>
        <taxon>Didymellaceae</taxon>
        <taxon>Ascochyta</taxon>
    </lineage>
</organism>
<evidence type="ECO:0000256" key="1">
    <source>
        <dbReference type="SAM" id="MobiDB-lite"/>
    </source>
</evidence>
<dbReference type="GO" id="GO:0003676">
    <property type="term" value="F:nucleic acid binding"/>
    <property type="evidence" value="ECO:0007669"/>
    <property type="project" value="InterPro"/>
</dbReference>
<feature type="compositionally biased region" description="Basic and acidic residues" evidence="1">
    <location>
        <begin position="275"/>
        <end position="292"/>
    </location>
</feature>
<feature type="region of interest" description="Disordered" evidence="1">
    <location>
        <begin position="225"/>
        <end position="245"/>
    </location>
</feature>
<dbReference type="AlphaFoldDB" id="A0A8H7JBM0"/>
<reference evidence="2" key="1">
    <citation type="submission" date="2018-12" db="EMBL/GenBank/DDBJ databases">
        <authorList>
            <person name="Syme R.A."/>
            <person name="Farfan-Caceres L."/>
            <person name="Lichtenzveig J."/>
        </authorList>
    </citation>
    <scope>NUCLEOTIDE SEQUENCE</scope>
    <source>
        <strain evidence="2">Al4</strain>
    </source>
</reference>
<dbReference type="Proteomes" id="UP000651452">
    <property type="component" value="Unassembled WGS sequence"/>
</dbReference>
<evidence type="ECO:0000313" key="3">
    <source>
        <dbReference type="Proteomes" id="UP000651452"/>
    </source>
</evidence>
<comment type="caution">
    <text evidence="2">The sequence shown here is derived from an EMBL/GenBank/DDBJ whole genome shotgun (WGS) entry which is preliminary data.</text>
</comment>
<dbReference type="OrthoDB" id="3562068at2759"/>
<evidence type="ECO:0008006" key="4">
    <source>
        <dbReference type="Google" id="ProtNLM"/>
    </source>
</evidence>
<feature type="region of interest" description="Disordered" evidence="1">
    <location>
        <begin position="310"/>
        <end position="362"/>
    </location>
</feature>
<gene>
    <name evidence="2" type="ORF">EKO04_002366</name>
</gene>
<reference evidence="2" key="2">
    <citation type="submission" date="2020-09" db="EMBL/GenBank/DDBJ databases">
        <title>Reference genome assembly for Australian Ascochyta lentis isolate Al4.</title>
        <authorList>
            <person name="Lee R.C."/>
            <person name="Farfan-Caceres L.M."/>
            <person name="Debler J.W."/>
            <person name="Williams A.H."/>
            <person name="Henares B.M."/>
        </authorList>
    </citation>
    <scope>NUCLEOTIDE SEQUENCE</scope>
    <source>
        <strain evidence="2">Al4</strain>
    </source>
</reference>
<dbReference type="Pfam" id="PF14223">
    <property type="entry name" value="Retrotran_gag_2"/>
    <property type="match status" value="1"/>
</dbReference>
<keyword evidence="3" id="KW-1185">Reference proteome</keyword>